<organism evidence="10 11">
    <name type="scientific">Rhodoblastus acidophilus</name>
    <name type="common">Rhodopseudomonas acidophila</name>
    <dbReference type="NCBI Taxonomy" id="1074"/>
    <lineage>
        <taxon>Bacteria</taxon>
        <taxon>Pseudomonadati</taxon>
        <taxon>Pseudomonadota</taxon>
        <taxon>Alphaproteobacteria</taxon>
        <taxon>Hyphomicrobiales</taxon>
        <taxon>Rhodoblastaceae</taxon>
        <taxon>Rhodoblastus</taxon>
    </lineage>
</organism>
<keyword evidence="7 9" id="KW-0472">Membrane</keyword>
<evidence type="ECO:0000256" key="3">
    <source>
        <dbReference type="ARBA" id="ARBA00022448"/>
    </source>
</evidence>
<gene>
    <name evidence="10" type="ORF">GJ654_20000</name>
</gene>
<name>A0A6N8DVQ4_RHOAC</name>
<evidence type="ECO:0000256" key="7">
    <source>
        <dbReference type="ARBA" id="ARBA00023136"/>
    </source>
</evidence>
<dbReference type="AlphaFoldDB" id="A0A6N8DVQ4"/>
<keyword evidence="6 9" id="KW-1133">Transmembrane helix</keyword>
<keyword evidence="4" id="KW-1003">Cell membrane</keyword>
<evidence type="ECO:0000256" key="8">
    <source>
        <dbReference type="SAM" id="MobiDB-lite"/>
    </source>
</evidence>
<dbReference type="InterPro" id="IPR037294">
    <property type="entry name" value="ABC_BtuC-like"/>
</dbReference>
<protein>
    <submittedName>
        <fullName evidence="10">Iron chelate uptake ABC transporter family permease subunit</fullName>
    </submittedName>
</protein>
<feature type="transmembrane region" description="Helical" evidence="9">
    <location>
        <begin position="234"/>
        <end position="258"/>
    </location>
</feature>
<feature type="transmembrane region" description="Helical" evidence="9">
    <location>
        <begin position="203"/>
        <end position="222"/>
    </location>
</feature>
<dbReference type="EMBL" id="WNKS01000032">
    <property type="protein sequence ID" value="MTV33263.1"/>
    <property type="molecule type" value="Genomic_DNA"/>
</dbReference>
<feature type="transmembrane region" description="Helical" evidence="9">
    <location>
        <begin position="146"/>
        <end position="164"/>
    </location>
</feature>
<evidence type="ECO:0000256" key="1">
    <source>
        <dbReference type="ARBA" id="ARBA00004651"/>
    </source>
</evidence>
<evidence type="ECO:0000256" key="6">
    <source>
        <dbReference type="ARBA" id="ARBA00022989"/>
    </source>
</evidence>
<feature type="transmembrane region" description="Helical" evidence="9">
    <location>
        <begin position="325"/>
        <end position="352"/>
    </location>
</feature>
<accession>A0A6N8DVQ4</accession>
<proteinExistence type="inferred from homology"/>
<keyword evidence="3" id="KW-0813">Transport</keyword>
<reference evidence="10 11" key="1">
    <citation type="submission" date="2019-11" db="EMBL/GenBank/DDBJ databases">
        <title>Whole-genome sequence of a Rhodoblastus acidophilus DSM 142.</title>
        <authorList>
            <person name="Kyndt J.A."/>
            <person name="Meyer T.E."/>
        </authorList>
    </citation>
    <scope>NUCLEOTIDE SEQUENCE [LARGE SCALE GENOMIC DNA]</scope>
    <source>
        <strain evidence="10 11">DSM 142</strain>
    </source>
</reference>
<dbReference type="SUPFAM" id="SSF81345">
    <property type="entry name" value="ABC transporter involved in vitamin B12 uptake, BtuC"/>
    <property type="match status" value="1"/>
</dbReference>
<dbReference type="PANTHER" id="PTHR30472">
    <property type="entry name" value="FERRIC ENTEROBACTIN TRANSPORT SYSTEM PERMEASE PROTEIN"/>
    <property type="match status" value="1"/>
</dbReference>
<keyword evidence="5 9" id="KW-0812">Transmembrane</keyword>
<dbReference type="Pfam" id="PF01032">
    <property type="entry name" value="FecCD"/>
    <property type="match status" value="1"/>
</dbReference>
<dbReference type="GO" id="GO:0005886">
    <property type="term" value="C:plasma membrane"/>
    <property type="evidence" value="ECO:0007669"/>
    <property type="project" value="UniProtKB-SubCell"/>
</dbReference>
<comment type="caution">
    <text evidence="10">The sequence shown here is derived from an EMBL/GenBank/DDBJ whole genome shotgun (WGS) entry which is preliminary data.</text>
</comment>
<dbReference type="FunFam" id="1.10.3470.10:FF:000001">
    <property type="entry name" value="Vitamin B12 ABC transporter permease BtuC"/>
    <property type="match status" value="1"/>
</dbReference>
<feature type="transmembrane region" description="Helical" evidence="9">
    <location>
        <begin position="83"/>
        <end position="102"/>
    </location>
</feature>
<evidence type="ECO:0000313" key="11">
    <source>
        <dbReference type="Proteomes" id="UP000439113"/>
    </source>
</evidence>
<comment type="similarity">
    <text evidence="2">Belongs to the binding-protein-dependent transport system permease family. FecCD subfamily.</text>
</comment>
<feature type="transmembrane region" description="Helical" evidence="9">
    <location>
        <begin position="176"/>
        <end position="197"/>
    </location>
</feature>
<evidence type="ECO:0000256" key="9">
    <source>
        <dbReference type="SAM" id="Phobius"/>
    </source>
</evidence>
<dbReference type="Gene3D" id="1.10.3470.10">
    <property type="entry name" value="ABC transporter involved in vitamin B12 uptake, BtuC"/>
    <property type="match status" value="1"/>
</dbReference>
<evidence type="ECO:0000313" key="10">
    <source>
        <dbReference type="EMBL" id="MTV33263.1"/>
    </source>
</evidence>
<dbReference type="InterPro" id="IPR000522">
    <property type="entry name" value="ABC_transptr_permease_BtuC"/>
</dbReference>
<dbReference type="Proteomes" id="UP000439113">
    <property type="component" value="Unassembled WGS sequence"/>
</dbReference>
<feature type="transmembrane region" description="Helical" evidence="9">
    <location>
        <begin position="278"/>
        <end position="300"/>
    </location>
</feature>
<sequence length="424" mass="44009">MVGSGPARGRVAALDRRSCSGRDRRCREEAGHCLRRQGPPVAVADGGQADSHHGGRDLRGAAMTETLASDALGGGRRAVSARLFCVAMIALLAVGGVVAVSAGSTPMDWRLVVQILGRHLLPDGWVAATGLTRADDLIVWNIRAPRVMLCFLVGASLSVAGAQMQAIFRNPLAEPGLVGVGSGAALGGVLAFTTGAASLATPVLPVSAFSGGLLALLLVYALATRGGYTSASLLLLTGVAVGAVLGSVSAFVISLNLANFQMTQQILFWTMGGLDNRMWVHVWMALPFIAAGLLMAALYARDLDVLAQGEDTAAALGVNVEQVKFVVMIGAALLTGASVAVAGMVSFVGLIVPHGVRLMLGPSHVRLIPASALAGAVFLLLCDFIARTIRAPEELRLGVITALWGGPFFVFLLYRRSIAMRGER</sequence>
<feature type="region of interest" description="Disordered" evidence="8">
    <location>
        <begin position="37"/>
        <end position="57"/>
    </location>
</feature>
<comment type="subcellular location">
    <subcellularLocation>
        <location evidence="1">Cell membrane</location>
        <topology evidence="1">Multi-pass membrane protein</topology>
    </subcellularLocation>
</comment>
<feature type="transmembrane region" description="Helical" evidence="9">
    <location>
        <begin position="364"/>
        <end position="385"/>
    </location>
</feature>
<dbReference type="OrthoDB" id="9811975at2"/>
<evidence type="ECO:0000256" key="5">
    <source>
        <dbReference type="ARBA" id="ARBA00022692"/>
    </source>
</evidence>
<evidence type="ECO:0000256" key="2">
    <source>
        <dbReference type="ARBA" id="ARBA00007935"/>
    </source>
</evidence>
<dbReference type="CDD" id="cd06550">
    <property type="entry name" value="TM_ABC_iron-siderophores_like"/>
    <property type="match status" value="1"/>
</dbReference>
<evidence type="ECO:0000256" key="4">
    <source>
        <dbReference type="ARBA" id="ARBA00022475"/>
    </source>
</evidence>
<feature type="transmembrane region" description="Helical" evidence="9">
    <location>
        <begin position="397"/>
        <end position="414"/>
    </location>
</feature>
<dbReference type="PANTHER" id="PTHR30472:SF25">
    <property type="entry name" value="ABC TRANSPORTER PERMEASE PROTEIN MJ0876-RELATED"/>
    <property type="match status" value="1"/>
</dbReference>
<dbReference type="GO" id="GO:0022857">
    <property type="term" value="F:transmembrane transporter activity"/>
    <property type="evidence" value="ECO:0007669"/>
    <property type="project" value="InterPro"/>
</dbReference>
<dbReference type="GO" id="GO:0033214">
    <property type="term" value="P:siderophore-iron import into cell"/>
    <property type="evidence" value="ECO:0007669"/>
    <property type="project" value="TreeGrafter"/>
</dbReference>